<name>A0A075WBX9_ARCFL</name>
<dbReference type="EMBL" id="CP006577">
    <property type="protein sequence ID" value="AIG97012.1"/>
    <property type="molecule type" value="Genomic_DNA"/>
</dbReference>
<evidence type="ECO:0000313" key="2">
    <source>
        <dbReference type="Proteomes" id="UP000028501"/>
    </source>
</evidence>
<reference evidence="1 2" key="1">
    <citation type="submission" date="2013-07" db="EMBL/GenBank/DDBJ databases">
        <title>Genome of Archaeoglobus fulgidus.</title>
        <authorList>
            <person name="Fiebig A."/>
            <person name="Birkeland N.-K."/>
        </authorList>
    </citation>
    <scope>NUCLEOTIDE SEQUENCE [LARGE SCALE GENOMIC DNA]</scope>
    <source>
        <strain evidence="1 2">DSM 8774</strain>
    </source>
</reference>
<evidence type="ECO:0000313" key="1">
    <source>
        <dbReference type="EMBL" id="AIG97012.1"/>
    </source>
</evidence>
<dbReference type="AlphaFoldDB" id="A0A075WBX9"/>
<sequence>MDETVVKANRKHYYVYAAIGVEWNELILMRVAATISGICSVSCLCFTTIDRGGFCVMWTHSNEKSKWYNGIWM</sequence>
<protein>
    <recommendedName>
        <fullName evidence="3">Transposase</fullName>
    </recommendedName>
</protein>
<dbReference type="HOGENOM" id="CLU_2695497_0_0_2"/>
<accession>A0A075WBX9</accession>
<evidence type="ECO:0008006" key="3">
    <source>
        <dbReference type="Google" id="ProtNLM"/>
    </source>
</evidence>
<dbReference type="Proteomes" id="UP000028501">
    <property type="component" value="Chromosome"/>
</dbReference>
<organism evidence="1 2">
    <name type="scientific">Archaeoglobus fulgidus DSM 8774</name>
    <dbReference type="NCBI Taxonomy" id="1344584"/>
    <lineage>
        <taxon>Archaea</taxon>
        <taxon>Methanobacteriati</taxon>
        <taxon>Methanobacteriota</taxon>
        <taxon>Archaeoglobi</taxon>
        <taxon>Archaeoglobales</taxon>
        <taxon>Archaeoglobaceae</taxon>
        <taxon>Archaeoglobus</taxon>
    </lineage>
</organism>
<gene>
    <name evidence="1" type="ORF">AFULGI_00001770</name>
</gene>
<proteinExistence type="predicted"/>
<dbReference type="KEGG" id="afg:AFULGI_00001770"/>